<accession>A0A137PIV6</accession>
<dbReference type="EMBL" id="KQ964419">
    <property type="protein sequence ID" value="KXN74934.1"/>
    <property type="molecule type" value="Genomic_DNA"/>
</dbReference>
<feature type="chain" id="PRO_5007294931" description="Apple domain-containing protein" evidence="1">
    <location>
        <begin position="17"/>
        <end position="117"/>
    </location>
</feature>
<protein>
    <recommendedName>
        <fullName evidence="4">Apple domain-containing protein</fullName>
    </recommendedName>
</protein>
<evidence type="ECO:0000313" key="2">
    <source>
        <dbReference type="EMBL" id="KXN74934.1"/>
    </source>
</evidence>
<sequence length="117" mass="12949">MELNFILVFFIAFVSASSTECDKSIGLIENYTTLNVNGKVSSIVCSNVCKYTGCTKRLSNPYSSITGNKCSQGSSTPIANGYANYYYCSDTTTFNDFTQLLDNGDWNCVDNKESRYT</sequence>
<keyword evidence="1" id="KW-0732">Signal</keyword>
<dbReference type="Proteomes" id="UP000070444">
    <property type="component" value="Unassembled WGS sequence"/>
</dbReference>
<keyword evidence="3" id="KW-1185">Reference proteome</keyword>
<evidence type="ECO:0000313" key="3">
    <source>
        <dbReference type="Proteomes" id="UP000070444"/>
    </source>
</evidence>
<evidence type="ECO:0008006" key="4">
    <source>
        <dbReference type="Google" id="ProtNLM"/>
    </source>
</evidence>
<gene>
    <name evidence="2" type="ORF">CONCODRAFT_2009</name>
</gene>
<evidence type="ECO:0000256" key="1">
    <source>
        <dbReference type="SAM" id="SignalP"/>
    </source>
</evidence>
<proteinExistence type="predicted"/>
<dbReference type="AlphaFoldDB" id="A0A137PIV6"/>
<reference evidence="2 3" key="1">
    <citation type="journal article" date="2015" name="Genome Biol. Evol.">
        <title>Phylogenomic analyses indicate that early fungi evolved digesting cell walls of algal ancestors of land plants.</title>
        <authorList>
            <person name="Chang Y."/>
            <person name="Wang S."/>
            <person name="Sekimoto S."/>
            <person name="Aerts A.L."/>
            <person name="Choi C."/>
            <person name="Clum A."/>
            <person name="LaButti K.M."/>
            <person name="Lindquist E.A."/>
            <person name="Yee Ngan C."/>
            <person name="Ohm R.A."/>
            <person name="Salamov A.A."/>
            <person name="Grigoriev I.V."/>
            <person name="Spatafora J.W."/>
            <person name="Berbee M.L."/>
        </authorList>
    </citation>
    <scope>NUCLEOTIDE SEQUENCE [LARGE SCALE GENOMIC DNA]</scope>
    <source>
        <strain evidence="2 3">NRRL 28638</strain>
    </source>
</reference>
<name>A0A137PIV6_CONC2</name>
<organism evidence="2 3">
    <name type="scientific">Conidiobolus coronatus (strain ATCC 28846 / CBS 209.66 / NRRL 28638)</name>
    <name type="common">Delacroixia coronata</name>
    <dbReference type="NCBI Taxonomy" id="796925"/>
    <lineage>
        <taxon>Eukaryota</taxon>
        <taxon>Fungi</taxon>
        <taxon>Fungi incertae sedis</taxon>
        <taxon>Zoopagomycota</taxon>
        <taxon>Entomophthoromycotina</taxon>
        <taxon>Entomophthoromycetes</taxon>
        <taxon>Entomophthorales</taxon>
        <taxon>Ancylistaceae</taxon>
        <taxon>Conidiobolus</taxon>
    </lineage>
</organism>
<feature type="signal peptide" evidence="1">
    <location>
        <begin position="1"/>
        <end position="16"/>
    </location>
</feature>